<dbReference type="SUPFAM" id="SSF52210">
    <property type="entry name" value="Succinyl-CoA synthetase domains"/>
    <property type="match status" value="2"/>
</dbReference>
<proteinExistence type="predicted"/>
<dbReference type="GO" id="GO:0005524">
    <property type="term" value="F:ATP binding"/>
    <property type="evidence" value="ECO:0007669"/>
    <property type="project" value="UniProtKB-UniRule"/>
</dbReference>
<organism evidence="3 4">
    <name type="scientific">Plebeiibacterium marinum</name>
    <dbReference type="NCBI Taxonomy" id="2992111"/>
    <lineage>
        <taxon>Bacteria</taxon>
        <taxon>Pseudomonadati</taxon>
        <taxon>Bacteroidota</taxon>
        <taxon>Bacteroidia</taxon>
        <taxon>Marinilabiliales</taxon>
        <taxon>Marinilabiliaceae</taxon>
        <taxon>Plebeiibacterium</taxon>
    </lineage>
</organism>
<dbReference type="GO" id="GO:0016874">
    <property type="term" value="F:ligase activity"/>
    <property type="evidence" value="ECO:0007669"/>
    <property type="project" value="UniProtKB-KW"/>
</dbReference>
<dbReference type="InterPro" id="IPR032875">
    <property type="entry name" value="Succ_CoA_lig_flav_dom"/>
</dbReference>
<reference evidence="3" key="1">
    <citation type="submission" date="2022-10" db="EMBL/GenBank/DDBJ databases">
        <authorList>
            <person name="Yu W.X."/>
        </authorList>
    </citation>
    <scope>NUCLEOTIDE SEQUENCE</scope>
    <source>
        <strain evidence="3">D04</strain>
    </source>
</reference>
<dbReference type="InterPro" id="IPR003781">
    <property type="entry name" value="CoA-bd"/>
</dbReference>
<dbReference type="InterPro" id="IPR016102">
    <property type="entry name" value="Succinyl-CoA_synth-like"/>
</dbReference>
<evidence type="ECO:0000313" key="4">
    <source>
        <dbReference type="Proteomes" id="UP001207408"/>
    </source>
</evidence>
<dbReference type="PROSITE" id="PS50975">
    <property type="entry name" value="ATP_GRASP"/>
    <property type="match status" value="1"/>
</dbReference>
<dbReference type="Gene3D" id="3.40.50.261">
    <property type="entry name" value="Succinyl-CoA synthetase domains"/>
    <property type="match status" value="2"/>
</dbReference>
<dbReference type="Proteomes" id="UP001207408">
    <property type="component" value="Unassembled WGS sequence"/>
</dbReference>
<dbReference type="Gene3D" id="3.30.470.20">
    <property type="entry name" value="ATP-grasp fold, B domain"/>
    <property type="match status" value="1"/>
</dbReference>
<protein>
    <submittedName>
        <fullName evidence="3">Acetate--CoA ligase family protein</fullName>
    </submittedName>
</protein>
<dbReference type="AlphaFoldDB" id="A0AAE3MFN6"/>
<dbReference type="SUPFAM" id="SSF56059">
    <property type="entry name" value="Glutathione synthetase ATP-binding domain-like"/>
    <property type="match status" value="1"/>
</dbReference>
<feature type="domain" description="ATP-grasp" evidence="2">
    <location>
        <begin position="486"/>
        <end position="522"/>
    </location>
</feature>
<keyword evidence="1" id="KW-0067">ATP-binding</keyword>
<dbReference type="EMBL" id="JAPDPI010000026">
    <property type="protein sequence ID" value="MCW3806566.1"/>
    <property type="molecule type" value="Genomic_DNA"/>
</dbReference>
<dbReference type="PANTHER" id="PTHR42793:SF1">
    <property type="entry name" value="PEPTIDYL-LYSINE N-ACETYLTRANSFERASE PATZ"/>
    <property type="match status" value="1"/>
</dbReference>
<comment type="caution">
    <text evidence="3">The sequence shown here is derived from an EMBL/GenBank/DDBJ whole genome shotgun (WGS) entry which is preliminary data.</text>
</comment>
<dbReference type="PANTHER" id="PTHR42793">
    <property type="entry name" value="COA BINDING DOMAIN CONTAINING PROTEIN"/>
    <property type="match status" value="1"/>
</dbReference>
<dbReference type="SUPFAM" id="SSF51735">
    <property type="entry name" value="NAD(P)-binding Rossmann-fold domains"/>
    <property type="match status" value="1"/>
</dbReference>
<dbReference type="InterPro" id="IPR013815">
    <property type="entry name" value="ATP_grasp_subdomain_1"/>
</dbReference>
<evidence type="ECO:0000313" key="3">
    <source>
        <dbReference type="EMBL" id="MCW3806566.1"/>
    </source>
</evidence>
<sequence>MINNQLLNPQSIAVIGGSDDLTKPGGKILQNIVASFKGAIYVTNLKSPDVQGQKTFSCVEDIPAKVDLAVLAVAAKFCLGAVKTLAIQKGTKAFIIISAGFGEESEEGARVEQEIVDVINSVGGCLIGPNCIGMMNSVHHSVFTAPIPDLQDEGADFISASGATAVFILEAGMPLGLKFNSVYSVGNSAQIGVEDILEYLDETFDYERSSRIKLLYMESIKDAAKLLKHARSLNKKGCRIAAIKAGSSDEGSRAASSHTGAIANPDVAVDALFKKAGIVRCYGRGELATVAAVFMCKELEGKKLAIVTHAGGPAVMLTDALSGGGFNIPTLKGEKASALKEKLYDGSSVANPIDFLATGNAEQLGHIIDACENDFDEIDGMVVIFGSPGLVPVKDVYEMLHHKMQIGSKPIFPVLPSIINVKNDIEYFVSKGNVCFPDEVLFAEALIKVQNRHRDLFETDPIDVVDAIAGIVAQNKDGYLAPEVVSEVLALAGIPFVEEVVVTQEDELENVANKIGFPVVIKVVGPVHKSDVGGVVLDIDNMDRLTKEYQRLMDIQGAQGVLIQPMVSGIELFLGAKYEEGFGHVVLCGLGGIFVEVMGDVSSGLAPLCKQEALGMIKALKGYDILKGVRGVDGVSIDGFVDVIVKFSNMLTYTPEIKEIDINPLMGNRDTIIAVDARIRVAHGWK</sequence>
<evidence type="ECO:0000259" key="2">
    <source>
        <dbReference type="PROSITE" id="PS50975"/>
    </source>
</evidence>
<dbReference type="Pfam" id="PF13607">
    <property type="entry name" value="Succ_CoA_lig"/>
    <property type="match status" value="1"/>
</dbReference>
<dbReference type="InterPro" id="IPR036291">
    <property type="entry name" value="NAD(P)-bd_dom_sf"/>
</dbReference>
<accession>A0AAE3MFN6</accession>
<dbReference type="Gene3D" id="3.30.1490.20">
    <property type="entry name" value="ATP-grasp fold, A domain"/>
    <property type="match status" value="1"/>
</dbReference>
<dbReference type="Gene3D" id="3.40.50.720">
    <property type="entry name" value="NAD(P)-binding Rossmann-like Domain"/>
    <property type="match status" value="1"/>
</dbReference>
<keyword evidence="1" id="KW-0547">Nucleotide-binding</keyword>
<name>A0AAE3MFN6_9BACT</name>
<evidence type="ECO:0000256" key="1">
    <source>
        <dbReference type="PROSITE-ProRule" id="PRU00409"/>
    </source>
</evidence>
<dbReference type="InterPro" id="IPR011761">
    <property type="entry name" value="ATP-grasp"/>
</dbReference>
<dbReference type="GO" id="GO:0046872">
    <property type="term" value="F:metal ion binding"/>
    <property type="evidence" value="ECO:0007669"/>
    <property type="project" value="InterPro"/>
</dbReference>
<dbReference type="Pfam" id="PF13380">
    <property type="entry name" value="CoA_binding_2"/>
    <property type="match status" value="1"/>
</dbReference>
<dbReference type="RefSeq" id="WP_301200121.1">
    <property type="nucleotide sequence ID" value="NZ_JAPDPI010000026.1"/>
</dbReference>
<keyword evidence="4" id="KW-1185">Reference proteome</keyword>
<keyword evidence="3" id="KW-0436">Ligase</keyword>
<dbReference type="SMART" id="SM00881">
    <property type="entry name" value="CoA_binding"/>
    <property type="match status" value="1"/>
</dbReference>
<gene>
    <name evidence="3" type="ORF">OM074_13100</name>
</gene>
<dbReference type="Pfam" id="PF13549">
    <property type="entry name" value="ATP-grasp_5"/>
    <property type="match status" value="1"/>
</dbReference>